<feature type="non-terminal residue" evidence="2">
    <location>
        <position position="1"/>
    </location>
</feature>
<dbReference type="AlphaFoldDB" id="A0A926I0H0"/>
<name>A0A926I0H0_9FIRM</name>
<dbReference type="InterPro" id="IPR022385">
    <property type="entry name" value="Rhs_assc_core"/>
</dbReference>
<keyword evidence="3" id="KW-1185">Reference proteome</keyword>
<dbReference type="EMBL" id="JACRSU010000016">
    <property type="protein sequence ID" value="MBC8541926.1"/>
    <property type="molecule type" value="Genomic_DNA"/>
</dbReference>
<dbReference type="InterPro" id="IPR025479">
    <property type="entry name" value="DUF4329"/>
</dbReference>
<evidence type="ECO:0000313" key="3">
    <source>
        <dbReference type="Proteomes" id="UP000611762"/>
    </source>
</evidence>
<organism evidence="2 3">
    <name type="scientific">Congzhengia minquanensis</name>
    <dbReference type="NCBI Taxonomy" id="2763657"/>
    <lineage>
        <taxon>Bacteria</taxon>
        <taxon>Bacillati</taxon>
        <taxon>Bacillota</taxon>
        <taxon>Clostridia</taxon>
        <taxon>Eubacteriales</taxon>
        <taxon>Oscillospiraceae</taxon>
        <taxon>Congzhengia</taxon>
    </lineage>
</organism>
<dbReference type="Proteomes" id="UP000611762">
    <property type="component" value="Unassembled WGS sequence"/>
</dbReference>
<dbReference type="Gene3D" id="2.180.10.10">
    <property type="entry name" value="RHS repeat-associated core"/>
    <property type="match status" value="1"/>
</dbReference>
<reference evidence="2" key="1">
    <citation type="submission" date="2020-08" db="EMBL/GenBank/DDBJ databases">
        <title>Genome public.</title>
        <authorList>
            <person name="Liu C."/>
            <person name="Sun Q."/>
        </authorList>
    </citation>
    <scope>NUCLEOTIDE SEQUENCE</scope>
    <source>
        <strain evidence="2">H8</strain>
    </source>
</reference>
<comment type="caution">
    <text evidence="2">The sequence shown here is derived from an EMBL/GenBank/DDBJ whole genome shotgun (WGS) entry which is preliminary data.</text>
</comment>
<dbReference type="Pfam" id="PF14220">
    <property type="entry name" value="DUF4329"/>
    <property type="match status" value="1"/>
</dbReference>
<evidence type="ECO:0000313" key="2">
    <source>
        <dbReference type="EMBL" id="MBC8541926.1"/>
    </source>
</evidence>
<accession>A0A926I0H0</accession>
<evidence type="ECO:0000259" key="1">
    <source>
        <dbReference type="Pfam" id="PF14220"/>
    </source>
</evidence>
<feature type="domain" description="DUF4329" evidence="1">
    <location>
        <begin position="116"/>
        <end position="242"/>
    </location>
</feature>
<proteinExistence type="predicted"/>
<protein>
    <submittedName>
        <fullName evidence="2">DUF4329 domain-containing protein</fullName>
    </submittedName>
</protein>
<dbReference type="RefSeq" id="WP_249313901.1">
    <property type="nucleotide sequence ID" value="NZ_JACRSU010000016.1"/>
</dbReference>
<sequence length="270" mass="30311">RMRYLDPTSGRFLTEDPAKDGLNWFSYCGGNPVKFTDPWGLEEVMLRYVTEKNYGTTLYDTASCSMEVTMFGQTHTFAGPLINGEMIVDSAVLADLFQMDEKNFWHNEGDKFDTADDAAMGFGLMYNPKSTKTSYNYPIGREYGAFIYDESSAEKRAYTFRNVTKGNQDSVQLPSPDKNRLLAAWVHTHGASSPQYESEKFSGCIVDFDTNGKKIENGDGVYTLLLGVDGYVITPSGSFKCLSKLWKKRDIEILPDNDPAVRIIANNLPH</sequence>
<dbReference type="NCBIfam" id="TIGR03696">
    <property type="entry name" value="Rhs_assc_core"/>
    <property type="match status" value="1"/>
</dbReference>
<gene>
    <name evidence="2" type="ORF">H8698_13215</name>
</gene>